<feature type="transmembrane region" description="Helical" evidence="2">
    <location>
        <begin position="156"/>
        <end position="176"/>
    </location>
</feature>
<feature type="compositionally biased region" description="Basic and acidic residues" evidence="1">
    <location>
        <begin position="304"/>
        <end position="317"/>
    </location>
</feature>
<evidence type="ECO:0000256" key="1">
    <source>
        <dbReference type="SAM" id="MobiDB-lite"/>
    </source>
</evidence>
<feature type="compositionally biased region" description="Low complexity" evidence="1">
    <location>
        <begin position="224"/>
        <end position="237"/>
    </location>
</feature>
<dbReference type="EMBL" id="JAPPUX010000003">
    <property type="protein sequence ID" value="MCY4726752.1"/>
    <property type="molecule type" value="Genomic_DNA"/>
</dbReference>
<name>A0ABT4CCR4_9ACTN</name>
<feature type="transmembrane region" description="Helical" evidence="2">
    <location>
        <begin position="6"/>
        <end position="24"/>
    </location>
</feature>
<gene>
    <name evidence="3" type="ORF">NYO98_10725</name>
</gene>
<protein>
    <submittedName>
        <fullName evidence="3">Uncharacterized protein</fullName>
    </submittedName>
</protein>
<feature type="region of interest" description="Disordered" evidence="1">
    <location>
        <begin position="208"/>
        <end position="237"/>
    </location>
</feature>
<keyword evidence="2" id="KW-0812">Transmembrane</keyword>
<keyword evidence="2" id="KW-1133">Transmembrane helix</keyword>
<proteinExistence type="predicted"/>
<reference evidence="3" key="1">
    <citation type="submission" date="2022-08" db="EMBL/GenBank/DDBJ databases">
        <title>Genome sequencing of Nocardioides sp. STR2.</title>
        <authorList>
            <person name="So Y."/>
        </authorList>
    </citation>
    <scope>NUCLEOTIDE SEQUENCE</scope>
    <source>
        <strain evidence="3">STR2</strain>
    </source>
</reference>
<keyword evidence="2" id="KW-0472">Membrane</keyword>
<accession>A0ABT4CCR4</accession>
<evidence type="ECO:0000313" key="4">
    <source>
        <dbReference type="Proteomes" id="UP001074726"/>
    </source>
</evidence>
<keyword evidence="4" id="KW-1185">Reference proteome</keyword>
<feature type="compositionally biased region" description="Low complexity" evidence="1">
    <location>
        <begin position="100"/>
        <end position="120"/>
    </location>
</feature>
<feature type="region of interest" description="Disordered" evidence="1">
    <location>
        <begin position="280"/>
        <end position="317"/>
    </location>
</feature>
<comment type="caution">
    <text evidence="3">The sequence shown here is derived from an EMBL/GenBank/DDBJ whole genome shotgun (WGS) entry which is preliminary data.</text>
</comment>
<sequence length="317" mass="33716">MDLSALIFVALAVAWAVYLIPKALKHHDEVVRSRSVEKFSHTMRVLARREPVDRRNARLVISPIRAALRPPVETKAHAEPEVVTTSTSSAVVTTEVTREVTATVSTGRTPSRPLSPAAERASARRAAKRRRNVLALVLLANAVVVGLAVAKVVAWPWVAAPVAVLVVWLVACRVSVRAERRQRASRSAIEIGVPPVVEEELDESDLTGEITVTPPQPRVPDTPAEPAQAATSPAADAPAVVTGEVPVVGGWDMVPTTLPTYVSKPAAQRRTVSTIDLDSTGVWSSGHHDGDSALARSAEQSAKAAREAGETRRASGA</sequence>
<feature type="region of interest" description="Disordered" evidence="1">
    <location>
        <begin position="100"/>
        <end position="123"/>
    </location>
</feature>
<evidence type="ECO:0000256" key="2">
    <source>
        <dbReference type="SAM" id="Phobius"/>
    </source>
</evidence>
<dbReference type="RefSeq" id="WP_268111662.1">
    <property type="nucleotide sequence ID" value="NZ_JAPPUX010000003.1"/>
</dbReference>
<organism evidence="3 4">
    <name type="scientific">Nocardioides pini</name>
    <dbReference type="NCBI Taxonomy" id="2975053"/>
    <lineage>
        <taxon>Bacteria</taxon>
        <taxon>Bacillati</taxon>
        <taxon>Actinomycetota</taxon>
        <taxon>Actinomycetes</taxon>
        <taxon>Propionibacteriales</taxon>
        <taxon>Nocardioidaceae</taxon>
        <taxon>Nocardioides</taxon>
    </lineage>
</organism>
<feature type="transmembrane region" description="Helical" evidence="2">
    <location>
        <begin position="133"/>
        <end position="150"/>
    </location>
</feature>
<dbReference type="Proteomes" id="UP001074726">
    <property type="component" value="Unassembled WGS sequence"/>
</dbReference>
<evidence type="ECO:0000313" key="3">
    <source>
        <dbReference type="EMBL" id="MCY4726752.1"/>
    </source>
</evidence>